<dbReference type="InterPro" id="IPR038740">
    <property type="entry name" value="BioF2-like_GNAT_dom"/>
</dbReference>
<dbReference type="Pfam" id="PF13480">
    <property type="entry name" value="Acetyltransf_6"/>
    <property type="match status" value="1"/>
</dbReference>
<dbReference type="Gene3D" id="3.40.630.30">
    <property type="match status" value="1"/>
</dbReference>
<evidence type="ECO:0000259" key="1">
    <source>
        <dbReference type="Pfam" id="PF13480"/>
    </source>
</evidence>
<sequence>MKGYLHPEYVSSLAEFGDPYTLPLSGGWLLKRHIPGLGNSDLMGPYPLFFCHNWQKLHLDIDSIEANLISLALVTDPFGAYDEPYLQRCFKDVILPFKSHFIIKLNASKFHHVSKHHRYYAKKALKNVTITILQSPIQSSLDGWLRLYTVLKKRHRLHGIKAFSKDSFSQQLSIPGVIMFQACYQDELIGAHLWFQHEEVAYSHLAAYSPLGYEMMASYALHWQAIDYFADKVRWLDLGAGAGICRKTSTTDGLNFFKQGWSTETRIAYFCGRIFNPIKYYELVQACGNRSTSYFPAYRAGEFV</sequence>
<dbReference type="AlphaFoldDB" id="A0A2G6E7U4"/>
<proteinExistence type="predicted"/>
<protein>
    <recommendedName>
        <fullName evidence="1">BioF2-like acetyltransferase domain-containing protein</fullName>
    </recommendedName>
</protein>
<evidence type="ECO:0000313" key="2">
    <source>
        <dbReference type="EMBL" id="PID57841.1"/>
    </source>
</evidence>
<dbReference type="SUPFAM" id="SSF55729">
    <property type="entry name" value="Acyl-CoA N-acyltransferases (Nat)"/>
    <property type="match status" value="1"/>
</dbReference>
<name>A0A2G6E7U4_9BACT</name>
<dbReference type="InterPro" id="IPR016181">
    <property type="entry name" value="Acyl_CoA_acyltransferase"/>
</dbReference>
<reference evidence="2 3" key="1">
    <citation type="submission" date="2017-10" db="EMBL/GenBank/DDBJ databases">
        <title>Novel microbial diversity and functional potential in the marine mammal oral microbiome.</title>
        <authorList>
            <person name="Dudek N.K."/>
            <person name="Sun C.L."/>
            <person name="Burstein D."/>
            <person name="Kantor R.S."/>
            <person name="Aliaga Goltsman D.S."/>
            <person name="Bik E.M."/>
            <person name="Thomas B.C."/>
            <person name="Banfield J.F."/>
            <person name="Relman D.A."/>
        </authorList>
    </citation>
    <scope>NUCLEOTIDE SEQUENCE [LARGE SCALE GENOMIC DNA]</scope>
    <source>
        <strain evidence="2">DOLZORAL124_49_17</strain>
    </source>
</reference>
<gene>
    <name evidence="2" type="ORF">CSB45_06365</name>
</gene>
<organism evidence="2 3">
    <name type="scientific">candidate division KSB3 bacterium</name>
    <dbReference type="NCBI Taxonomy" id="2044937"/>
    <lineage>
        <taxon>Bacteria</taxon>
        <taxon>candidate division KSB3</taxon>
    </lineage>
</organism>
<accession>A0A2G6E7U4</accession>
<feature type="domain" description="BioF2-like acetyltransferase" evidence="1">
    <location>
        <begin position="122"/>
        <end position="242"/>
    </location>
</feature>
<comment type="caution">
    <text evidence="2">The sequence shown here is derived from an EMBL/GenBank/DDBJ whole genome shotgun (WGS) entry which is preliminary data.</text>
</comment>
<dbReference type="Proteomes" id="UP000229740">
    <property type="component" value="Unassembled WGS sequence"/>
</dbReference>
<evidence type="ECO:0000313" key="3">
    <source>
        <dbReference type="Proteomes" id="UP000229740"/>
    </source>
</evidence>
<dbReference type="EMBL" id="PDPS01000025">
    <property type="protein sequence ID" value="PID57841.1"/>
    <property type="molecule type" value="Genomic_DNA"/>
</dbReference>